<proteinExistence type="predicted"/>
<comment type="caution">
    <text evidence="1">The sequence shown here is derived from an EMBL/GenBank/DDBJ whole genome shotgun (WGS) entry which is preliminary data.</text>
</comment>
<dbReference type="GeneID" id="36568552"/>
<evidence type="ECO:0008006" key="3">
    <source>
        <dbReference type="Google" id="ProtNLM"/>
    </source>
</evidence>
<dbReference type="CDD" id="cd09083">
    <property type="entry name" value="EEP-1"/>
    <property type="match status" value="1"/>
</dbReference>
<dbReference type="OrthoDB" id="276515at2759"/>
<dbReference type="Proteomes" id="UP000241107">
    <property type="component" value="Unassembled WGS sequence"/>
</dbReference>
<dbReference type="GO" id="GO:0000175">
    <property type="term" value="F:3'-5'-RNA exonuclease activity"/>
    <property type="evidence" value="ECO:0007669"/>
    <property type="project" value="TreeGrafter"/>
</dbReference>
<dbReference type="InterPro" id="IPR036691">
    <property type="entry name" value="Endo/exonu/phosph_ase_sf"/>
</dbReference>
<keyword evidence="2" id="KW-1185">Reference proteome</keyword>
<organism evidence="1 2">
    <name type="scientific">Candidozyma pseudohaemuli</name>
    <dbReference type="NCBI Taxonomy" id="418784"/>
    <lineage>
        <taxon>Eukaryota</taxon>
        <taxon>Fungi</taxon>
        <taxon>Dikarya</taxon>
        <taxon>Ascomycota</taxon>
        <taxon>Saccharomycotina</taxon>
        <taxon>Pichiomycetes</taxon>
        <taxon>Metschnikowiaceae</taxon>
        <taxon>Candidozyma</taxon>
    </lineage>
</organism>
<reference evidence="1 2" key="1">
    <citation type="submission" date="2018-03" db="EMBL/GenBank/DDBJ databases">
        <title>Candida pseudohaemulonii genome assembly and annotation.</title>
        <authorList>
            <person name="Munoz J.F."/>
            <person name="Gade L.G."/>
            <person name="Chow N.A."/>
            <person name="Litvintseva A.P."/>
            <person name="Loparev V.N."/>
            <person name="Cuomo C.A."/>
        </authorList>
    </citation>
    <scope>NUCLEOTIDE SEQUENCE [LARGE SCALE GENOMIC DNA]</scope>
    <source>
        <strain evidence="1 2">B12108</strain>
    </source>
</reference>
<dbReference type="PANTHER" id="PTHR12121:SF36">
    <property type="entry name" value="ENDONUCLEASE_EXONUCLEASE_PHOSPHATASE DOMAIN-CONTAINING PROTEIN"/>
    <property type="match status" value="1"/>
</dbReference>
<dbReference type="InterPro" id="IPR050410">
    <property type="entry name" value="CCR4/nocturin_mRNA_transcr"/>
</dbReference>
<dbReference type="SUPFAM" id="SSF56219">
    <property type="entry name" value="DNase I-like"/>
    <property type="match status" value="1"/>
</dbReference>
<sequence length="427" mass="48671">MGPIVVKRVRLAVAVAVVLVLGVVMISQRSNHKITNDFLSSVKAYTENVPGFLNPRPDEIDDADVSDFLGDTLEIDQYEPRPENKYNDVDHETVVPLEPSLSLGMGMYPDPTTFPEVPAKSYPKIGALEDLKFTDKLPFRIYSHNIKNGGTHKLELGEPVWETRKTMVVASIRAHYAPNMIVALQEAQKFQIDDILHGLNMIEEPGSQWKYYGGGRIDGKLMGEHVPFLVKEDEFDVVYDDTFWLNEKNPRRPLVGWDAKYPRSATYVTIKHKKSGTYLNFFNAHFDHKGLTARDESVQLLMEKMSSVNEWPSFLCGDFNAKPNEECYKSISKQYTDVHTITSSYNWYGHPDYSVTGFRGNYLKDAKRIDYIFAPQHIVKALETLCLDSVDGYLLQLRGYGMLHSKFGGVYMSDHRPIMADFIMKKC</sequence>
<evidence type="ECO:0000313" key="2">
    <source>
        <dbReference type="Proteomes" id="UP000241107"/>
    </source>
</evidence>
<dbReference type="PANTHER" id="PTHR12121">
    <property type="entry name" value="CARBON CATABOLITE REPRESSOR PROTEIN 4"/>
    <property type="match status" value="1"/>
</dbReference>
<gene>
    <name evidence="1" type="ORF">C7M61_005165</name>
</gene>
<dbReference type="Gene3D" id="3.60.10.10">
    <property type="entry name" value="Endonuclease/exonuclease/phosphatase"/>
    <property type="match status" value="1"/>
</dbReference>
<dbReference type="VEuPathDB" id="FungiDB:C7M61_005165"/>
<name>A0A2P7YCX7_9ASCO</name>
<evidence type="ECO:0000313" key="1">
    <source>
        <dbReference type="EMBL" id="PSK33820.1"/>
    </source>
</evidence>
<dbReference type="RefSeq" id="XP_024711396.1">
    <property type="nucleotide sequence ID" value="XM_024860475.1"/>
</dbReference>
<dbReference type="AlphaFoldDB" id="A0A2P7YCX7"/>
<protein>
    <recommendedName>
        <fullName evidence="3">Endonuclease/exonuclease/phosphatase domain-containing protein</fullName>
    </recommendedName>
</protein>
<dbReference type="EMBL" id="PYFQ01000022">
    <property type="protein sequence ID" value="PSK33820.1"/>
    <property type="molecule type" value="Genomic_DNA"/>
</dbReference>
<accession>A0A2P7YCX7</accession>